<organism evidence="1 2">
    <name type="scientific">Commensalibacter papalotli</name>
    <name type="common">ex Servin-Garciduenas et al. 2014</name>
    <dbReference type="NCBI Taxonomy" id="1208583"/>
    <lineage>
        <taxon>Bacteria</taxon>
        <taxon>Pseudomonadati</taxon>
        <taxon>Pseudomonadota</taxon>
        <taxon>Alphaproteobacteria</taxon>
        <taxon>Acetobacterales</taxon>
        <taxon>Acetobacteraceae</taxon>
    </lineage>
</organism>
<dbReference type="AlphaFoldDB" id="W7DZ31"/>
<evidence type="ECO:0008006" key="3">
    <source>
        <dbReference type="Google" id="ProtNLM"/>
    </source>
</evidence>
<comment type="caution">
    <text evidence="1">The sequence shown here is derived from an EMBL/GenBank/DDBJ whole genome shotgun (WGS) entry which is preliminary data.</text>
</comment>
<accession>W7DZ31</accession>
<evidence type="ECO:0000313" key="2">
    <source>
        <dbReference type="Proteomes" id="UP000019250"/>
    </source>
</evidence>
<keyword evidence="2" id="KW-1185">Reference proteome</keyword>
<protein>
    <recommendedName>
        <fullName evidence="3">Apea-like HEPN domain-containing protein</fullName>
    </recommendedName>
</protein>
<dbReference type="OrthoDB" id="1488847at2"/>
<proteinExistence type="predicted"/>
<name>W7DZ31_9PROT</name>
<reference evidence="1 2" key="1">
    <citation type="journal article" date="2014" name="Genome Announc.">
        <title>Draft Genome Sequence of Commensalibacter papalotli MX01, a Symbiont Identified from the Guts of Overwintering Monarch Butterflies.</title>
        <authorList>
            <person name="Servin-Garciduenas L.E."/>
            <person name="Sanchez-Quinto A."/>
            <person name="Martinez-Romero E."/>
        </authorList>
    </citation>
    <scope>NUCLEOTIDE SEQUENCE [LARGE SCALE GENOMIC DNA]</scope>
    <source>
        <strain evidence="2">MX-MONARCH01</strain>
    </source>
</reference>
<dbReference type="RefSeq" id="WP_034338158.1">
    <property type="nucleotide sequence ID" value="NZ_ATSX01000001.1"/>
</dbReference>
<sequence>MSDINKKYVLVTKTLETDLNFDKLLFVFNNMKVKKIADNKIKIDLIAKVYHFSSHSDAESFIRADLFMILGILSFITKQYYDVGHVVECGTASINEQKKFDDKIIVYQKDGVDLTEQLTKLLKQLNSFSDKDKQLFNFLLDRWRKAQYFLLQDSSDSPLDLDPVRGVDEALLSFYHVLELLVTRHEDEQKEKGQEQIKLFLEKLYKNILYDSQELQDKIKEKTKILKDTFSADYSIKSKIFFMLHQQGLLDDKVKYFIGEILSVRNVIAHGKLSYSPILVWPYPAFFTLQDDNKNLWFVLYRLTARMIDIDLKTDFWCEDWEECLSTIPVSPVTVKKFIKDKKYEDISYEDFEAGQENGVRPSDILNAMLEKKIKIDEFEVSIGKFIKDIANGWDDHSKDFNVSIGDPIFYFILLADAKDNELASYCVERLHKAKKPENIGSLMENYFYYLESKQIQVNKFKEFLLKK</sequence>
<dbReference type="Proteomes" id="UP000019250">
    <property type="component" value="Unassembled WGS sequence"/>
</dbReference>
<gene>
    <name evidence="1" type="ORF">COMX_06015</name>
</gene>
<dbReference type="eggNOG" id="ENOG5032SJT">
    <property type="taxonomic scope" value="Bacteria"/>
</dbReference>
<evidence type="ECO:0000313" key="1">
    <source>
        <dbReference type="EMBL" id="EUK19283.1"/>
    </source>
</evidence>
<dbReference type="EMBL" id="ATSX01000001">
    <property type="protein sequence ID" value="EUK19283.1"/>
    <property type="molecule type" value="Genomic_DNA"/>
</dbReference>